<proteinExistence type="predicted"/>
<dbReference type="RefSeq" id="WP_021029685.1">
    <property type="nucleotide sequence ID" value="NZ_AFNT02000044.1"/>
</dbReference>
<sequence>MTVMTPAEAREEKHYDQVAHLIPDWESRARAMMEDFSIPQEFEGHGFESKADVAEKIEKRTVEVIREARMAVPHDAVHFVEDEVEMAKDQVYQLVMEEFEEYAGDEIDL</sequence>
<accession>U2F433</accession>
<reference evidence="1 2" key="1">
    <citation type="journal article" date="2011" name="J. Bacteriol.">
        <title>Genome sequence of Halorhabdus tiamatea, the first archaeon isolated from a deep-sea anoxic brine lake.</title>
        <authorList>
            <person name="Antunes A."/>
            <person name="Alam I."/>
            <person name="Bajic V.B."/>
            <person name="Stingl U."/>
        </authorList>
    </citation>
    <scope>NUCLEOTIDE SEQUENCE [LARGE SCALE GENOMIC DNA]</scope>
    <source>
        <strain evidence="1 2">SARL4B</strain>
    </source>
</reference>
<evidence type="ECO:0000313" key="1">
    <source>
        <dbReference type="EMBL" id="ERJ05095.1"/>
    </source>
</evidence>
<dbReference type="Proteomes" id="UP000003861">
    <property type="component" value="Unassembled WGS sequence"/>
</dbReference>
<reference evidence="1 2" key="2">
    <citation type="journal article" date="2013" name="PLoS ONE">
        <title>INDIGO - INtegrated Data Warehouse of MIcrobial GenOmes with Examples from the Red Sea Extremophiles.</title>
        <authorList>
            <person name="Alam I."/>
            <person name="Antunes A."/>
            <person name="Kamau A.A."/>
            <person name="Ba Alawi W."/>
            <person name="Kalkatawi M."/>
            <person name="Stingl U."/>
            <person name="Bajic V.B."/>
        </authorList>
    </citation>
    <scope>NUCLEOTIDE SEQUENCE [LARGE SCALE GENOMIC DNA]</scope>
    <source>
        <strain evidence="1 2">SARL4B</strain>
    </source>
</reference>
<evidence type="ECO:0000313" key="2">
    <source>
        <dbReference type="Proteomes" id="UP000003861"/>
    </source>
</evidence>
<name>U2F433_9EURY</name>
<comment type="caution">
    <text evidence="1">The sequence shown here is derived from an EMBL/GenBank/DDBJ whole genome shotgun (WGS) entry which is preliminary data.</text>
</comment>
<dbReference type="AlphaFoldDB" id="U2F433"/>
<dbReference type="EMBL" id="AFNT02000044">
    <property type="protein sequence ID" value="ERJ05095.1"/>
    <property type="molecule type" value="Genomic_DNA"/>
</dbReference>
<organism evidence="1 2">
    <name type="scientific">Halorhabdus tiamatea SARL4B</name>
    <dbReference type="NCBI Taxonomy" id="1033806"/>
    <lineage>
        <taxon>Archaea</taxon>
        <taxon>Methanobacteriati</taxon>
        <taxon>Methanobacteriota</taxon>
        <taxon>Stenosarchaea group</taxon>
        <taxon>Halobacteria</taxon>
        <taxon>Halobacteriales</taxon>
        <taxon>Haloarculaceae</taxon>
        <taxon>Halorhabdus</taxon>
    </lineage>
</organism>
<protein>
    <submittedName>
        <fullName evidence="1">Uncharacterized protein</fullName>
    </submittedName>
</protein>
<gene>
    <name evidence="1" type="ORF">HLRTI_002894</name>
</gene>